<feature type="region of interest" description="Disordered" evidence="2">
    <location>
        <begin position="382"/>
        <end position="433"/>
    </location>
</feature>
<dbReference type="EMBL" id="JAAAHY010000978">
    <property type="protein sequence ID" value="KAF9954320.1"/>
    <property type="molecule type" value="Genomic_DNA"/>
</dbReference>
<organism evidence="3 4">
    <name type="scientific">Mortierella alpina</name>
    <name type="common">Oleaginous fungus</name>
    <name type="synonym">Mortierella renispora</name>
    <dbReference type="NCBI Taxonomy" id="64518"/>
    <lineage>
        <taxon>Eukaryota</taxon>
        <taxon>Fungi</taxon>
        <taxon>Fungi incertae sedis</taxon>
        <taxon>Mucoromycota</taxon>
        <taxon>Mortierellomycotina</taxon>
        <taxon>Mortierellomycetes</taxon>
        <taxon>Mortierellales</taxon>
        <taxon>Mortierellaceae</taxon>
        <taxon>Mortierella</taxon>
    </lineage>
</organism>
<sequence>MEILRENFQRELPYIKEAIEECEFIAIDAEFSGLHTEPNKRTQQTTLDEGYEELRKSATQFLTVQIGITTFTFDPRNGTYLAKPFNFFIFPTTAAGYSPQGRCFLTEASSLDFLAKNRFDFNKWVYQGVHYMTKAEEETYSRERTKMANNDFDTIAVDAMNAQWIADVIASINAWKVDGKAMNFINIQTHNAYQRRLVYQEVRRLWPTELQARGQSGHISITKTTEKQLEIQQQQRHSDVQRKIVPEHRNVENSIGFRAVIDLLAACGKPIVGHNIVIDLAYILAQFVGPLPPTIEEYKKMIHNTFPNVMDTKYVSYTAEALRGMSYDSSLGGLENLVGSVQFIGCPSIGKRPGYDSYITGSIMIRMLAYIARSDSSAQASDLVESRSKTASEKKEKAENVTRKRKNGPAKSPVSPPTSASVAPAKPVESASAPKKFSYADMVNRQKNAPLPVLSSSDAAPSATQNAGTSGRSEDANLPPVEQENSSMEDSDEESDYEVIVTPETGGFVKPFSFQSPNLKRYQNILHWGRSSHGCINLTSS</sequence>
<evidence type="ECO:0000313" key="3">
    <source>
        <dbReference type="EMBL" id="KAF9954320.1"/>
    </source>
</evidence>
<dbReference type="InterPro" id="IPR051181">
    <property type="entry name" value="CAF1_poly(A)_ribonucleases"/>
</dbReference>
<feature type="compositionally biased region" description="Acidic residues" evidence="2">
    <location>
        <begin position="487"/>
        <end position="497"/>
    </location>
</feature>
<dbReference type="SUPFAM" id="SSF53098">
    <property type="entry name" value="Ribonuclease H-like"/>
    <property type="match status" value="1"/>
</dbReference>
<dbReference type="InterPro" id="IPR036397">
    <property type="entry name" value="RNaseH_sf"/>
</dbReference>
<feature type="compositionally biased region" description="Low complexity" evidence="2">
    <location>
        <begin position="409"/>
        <end position="428"/>
    </location>
</feature>
<gene>
    <name evidence="3" type="ORF">BGZ70_010601</name>
</gene>
<dbReference type="GO" id="GO:1990432">
    <property type="term" value="P:siRNA 3'-end processing"/>
    <property type="evidence" value="ECO:0007669"/>
    <property type="project" value="TreeGrafter"/>
</dbReference>
<evidence type="ECO:0000256" key="1">
    <source>
        <dbReference type="ARBA" id="ARBA00008372"/>
    </source>
</evidence>
<dbReference type="Gene3D" id="3.30.420.10">
    <property type="entry name" value="Ribonuclease H-like superfamily/Ribonuclease H"/>
    <property type="match status" value="2"/>
</dbReference>
<feature type="region of interest" description="Disordered" evidence="2">
    <location>
        <begin position="451"/>
        <end position="497"/>
    </location>
</feature>
<dbReference type="GO" id="GO:1990431">
    <property type="term" value="P:priRNA 3'-end processing"/>
    <property type="evidence" value="ECO:0007669"/>
    <property type="project" value="TreeGrafter"/>
</dbReference>
<dbReference type="Pfam" id="PF04857">
    <property type="entry name" value="CAF1"/>
    <property type="match status" value="1"/>
</dbReference>
<reference evidence="3" key="1">
    <citation type="journal article" date="2020" name="Fungal Divers.">
        <title>Resolving the Mortierellaceae phylogeny through synthesis of multi-gene phylogenetics and phylogenomics.</title>
        <authorList>
            <person name="Vandepol N."/>
            <person name="Liber J."/>
            <person name="Desiro A."/>
            <person name="Na H."/>
            <person name="Kennedy M."/>
            <person name="Barry K."/>
            <person name="Grigoriev I.V."/>
            <person name="Miller A.N."/>
            <person name="O'Donnell K."/>
            <person name="Stajich J.E."/>
            <person name="Bonito G."/>
        </authorList>
    </citation>
    <scope>NUCLEOTIDE SEQUENCE</scope>
    <source>
        <strain evidence="3">CK1249</strain>
    </source>
</reference>
<accession>A0A9P6IZ09</accession>
<comment type="caution">
    <text evidence="3">The sequence shown here is derived from an EMBL/GenBank/DDBJ whole genome shotgun (WGS) entry which is preliminary data.</text>
</comment>
<comment type="similarity">
    <text evidence="1">Belongs to the CAF1 family.</text>
</comment>
<dbReference type="GO" id="GO:0003723">
    <property type="term" value="F:RNA binding"/>
    <property type="evidence" value="ECO:0007669"/>
    <property type="project" value="TreeGrafter"/>
</dbReference>
<dbReference type="OrthoDB" id="1432093at2759"/>
<name>A0A9P6IZ09_MORAP</name>
<dbReference type="InterPro" id="IPR012337">
    <property type="entry name" value="RNaseH-like_sf"/>
</dbReference>
<dbReference type="GO" id="GO:0005634">
    <property type="term" value="C:nucleus"/>
    <property type="evidence" value="ECO:0007669"/>
    <property type="project" value="TreeGrafter"/>
</dbReference>
<protein>
    <submittedName>
        <fullName evidence="3">Uncharacterized protein</fullName>
    </submittedName>
</protein>
<dbReference type="GO" id="GO:0000175">
    <property type="term" value="F:3'-5'-RNA exonuclease activity"/>
    <property type="evidence" value="ECO:0007669"/>
    <property type="project" value="TreeGrafter"/>
</dbReference>
<dbReference type="Proteomes" id="UP000738359">
    <property type="component" value="Unassembled WGS sequence"/>
</dbReference>
<dbReference type="AlphaFoldDB" id="A0A9P6IZ09"/>
<feature type="compositionally biased region" description="Basic and acidic residues" evidence="2">
    <location>
        <begin position="384"/>
        <end position="402"/>
    </location>
</feature>
<feature type="compositionally biased region" description="Polar residues" evidence="2">
    <location>
        <begin position="454"/>
        <end position="471"/>
    </location>
</feature>
<dbReference type="PANTHER" id="PTHR15092">
    <property type="entry name" value="POLY A -SPECIFIC RIBONUCLEASE/TARGET OF EGR1, MEMBER 1"/>
    <property type="match status" value="1"/>
</dbReference>
<evidence type="ECO:0000313" key="4">
    <source>
        <dbReference type="Proteomes" id="UP000738359"/>
    </source>
</evidence>
<evidence type="ECO:0000256" key="2">
    <source>
        <dbReference type="SAM" id="MobiDB-lite"/>
    </source>
</evidence>
<proteinExistence type="inferred from homology"/>
<dbReference type="PANTHER" id="PTHR15092:SF22">
    <property type="entry name" value="POLY(A)-SPECIFIC RIBONUCLEASE PNLDC1"/>
    <property type="match status" value="1"/>
</dbReference>
<dbReference type="GO" id="GO:0000289">
    <property type="term" value="P:nuclear-transcribed mRNA poly(A) tail shortening"/>
    <property type="evidence" value="ECO:0007669"/>
    <property type="project" value="TreeGrafter"/>
</dbReference>
<dbReference type="InterPro" id="IPR006941">
    <property type="entry name" value="RNase_CAF1"/>
</dbReference>
<keyword evidence="4" id="KW-1185">Reference proteome</keyword>